<evidence type="ECO:0000313" key="3">
    <source>
        <dbReference type="EMBL" id="USS00678.1"/>
    </source>
</evidence>
<keyword evidence="1" id="KW-0812">Transmembrane</keyword>
<dbReference type="EMBL" id="CP099799">
    <property type="protein sequence ID" value="USS00678.1"/>
    <property type="molecule type" value="Genomic_DNA"/>
</dbReference>
<dbReference type="GeneID" id="303560271"/>
<feature type="transmembrane region" description="Helical" evidence="1">
    <location>
        <begin position="81"/>
        <end position="98"/>
    </location>
</feature>
<sequence length="118" mass="13576">MLNLINRRKTPNKIRGFNSKNKDIRGLIVVVSLVIILNFCINLAYLIAKANHECNHDRCDICLQIKHIVKAMDQTKNPIDIVSPIMFLCLLILFLCNLKVKQIIIQPTLVSLKVRLDR</sequence>
<dbReference type="AlphaFoldDB" id="A0A9N7JKI9"/>
<evidence type="ECO:0000313" key="4">
    <source>
        <dbReference type="Proteomes" id="UP000280586"/>
    </source>
</evidence>
<evidence type="ECO:0000313" key="5">
    <source>
        <dbReference type="Proteomes" id="UP001055437"/>
    </source>
</evidence>
<evidence type="ECO:0000256" key="1">
    <source>
        <dbReference type="SAM" id="Phobius"/>
    </source>
</evidence>
<accession>A0A9N7JKI9</accession>
<keyword evidence="1" id="KW-1133">Transmembrane helix</keyword>
<gene>
    <name evidence="2" type="ORF">CP523_06240</name>
    <name evidence="3" type="ORF">NH397_14530</name>
</gene>
<keyword evidence="5" id="KW-1185">Reference proteome</keyword>
<dbReference type="Proteomes" id="UP001055437">
    <property type="component" value="Chromosome"/>
</dbReference>
<dbReference type="KEGG" id="csep:CP523_06240"/>
<organism evidence="2 4">
    <name type="scientific">Clostridium septicum</name>
    <dbReference type="NCBI Taxonomy" id="1504"/>
    <lineage>
        <taxon>Bacteria</taxon>
        <taxon>Bacillati</taxon>
        <taxon>Bacillota</taxon>
        <taxon>Clostridia</taxon>
        <taxon>Eubacteriales</taxon>
        <taxon>Clostridiaceae</taxon>
        <taxon>Clostridium</taxon>
    </lineage>
</organism>
<feature type="transmembrane region" description="Helical" evidence="1">
    <location>
        <begin position="27"/>
        <end position="48"/>
    </location>
</feature>
<keyword evidence="1" id="KW-0472">Membrane</keyword>
<dbReference type="EMBL" id="CP023671">
    <property type="protein sequence ID" value="AYE34098.1"/>
    <property type="molecule type" value="Genomic_DNA"/>
</dbReference>
<name>A0A9N7JKI9_CLOSE</name>
<evidence type="ECO:0000313" key="2">
    <source>
        <dbReference type="EMBL" id="AYE34098.1"/>
    </source>
</evidence>
<reference evidence="2 4" key="1">
    <citation type="submission" date="2017-09" db="EMBL/GenBank/DDBJ databases">
        <authorList>
            <person name="Thomas P."/>
            <person name="Seyboldt C."/>
        </authorList>
    </citation>
    <scope>NUCLEOTIDE SEQUENCE [LARGE SCALE GENOMIC DNA]</scope>
    <source>
        <strain evidence="2 4">DSM 7534</strain>
    </source>
</reference>
<proteinExistence type="predicted"/>
<dbReference type="Proteomes" id="UP000280586">
    <property type="component" value="Chromosome"/>
</dbReference>
<reference evidence="3" key="2">
    <citation type="submission" date="2022-06" db="EMBL/GenBank/DDBJ databases">
        <authorList>
            <person name="Holder M.E."/>
            <person name="Ajami N.J."/>
            <person name="Petrosino J.F."/>
        </authorList>
    </citation>
    <scope>NUCLEOTIDE SEQUENCE</scope>
    <source>
        <strain evidence="3">RMA 8861</strain>
    </source>
</reference>
<dbReference type="RefSeq" id="WP_120140699.1">
    <property type="nucleotide sequence ID" value="NZ_CP023671.1"/>
</dbReference>
<protein>
    <submittedName>
        <fullName evidence="2">Uncharacterized protein</fullName>
    </submittedName>
</protein>